<feature type="transmembrane region" description="Helical" evidence="6">
    <location>
        <begin position="103"/>
        <end position="121"/>
    </location>
</feature>
<evidence type="ECO:0000256" key="4">
    <source>
        <dbReference type="ARBA" id="ARBA00022989"/>
    </source>
</evidence>
<feature type="transmembrane region" description="Helical" evidence="6">
    <location>
        <begin position="141"/>
        <end position="163"/>
    </location>
</feature>
<dbReference type="RefSeq" id="WP_248362094.1">
    <property type="nucleotide sequence ID" value="NZ_AP025591.1"/>
</dbReference>
<dbReference type="PANTHER" id="PTHR30086">
    <property type="entry name" value="ARGININE EXPORTER PROTEIN ARGO"/>
    <property type="match status" value="1"/>
</dbReference>
<evidence type="ECO:0008006" key="9">
    <source>
        <dbReference type="Google" id="ProtNLM"/>
    </source>
</evidence>
<sequence>MRLFLEGALLGLYAALSPGPFQAYLLAQSIRNGAARTLPVALVPLTSDPPVIAVVLAALAQVPAGLLRALQVVGGAIVLWLAVTTLQGALRPEPPEARVPPRGFLRAALLNFTNPNAWIFWSAIGGPALATAWRARPADAFAFLAGFYVLLTTGNASFILLAGGAGRLGPRFQRALALVSGAALLGFGIWQVGKAARGAG</sequence>
<evidence type="ECO:0000256" key="2">
    <source>
        <dbReference type="ARBA" id="ARBA00022475"/>
    </source>
</evidence>
<evidence type="ECO:0000256" key="6">
    <source>
        <dbReference type="SAM" id="Phobius"/>
    </source>
</evidence>
<dbReference type="Pfam" id="PF01810">
    <property type="entry name" value="LysE"/>
    <property type="match status" value="1"/>
</dbReference>
<dbReference type="PANTHER" id="PTHR30086:SF20">
    <property type="entry name" value="ARGININE EXPORTER PROTEIN ARGO-RELATED"/>
    <property type="match status" value="1"/>
</dbReference>
<feature type="transmembrane region" description="Helical" evidence="6">
    <location>
        <begin position="175"/>
        <end position="193"/>
    </location>
</feature>
<comment type="subcellular location">
    <subcellularLocation>
        <location evidence="1">Cell membrane</location>
        <topology evidence="1">Multi-pass membrane protein</topology>
    </subcellularLocation>
</comment>
<dbReference type="Proteomes" id="UP001162891">
    <property type="component" value="Chromosome"/>
</dbReference>
<evidence type="ECO:0000313" key="8">
    <source>
        <dbReference type="Proteomes" id="UP001162891"/>
    </source>
</evidence>
<dbReference type="EMBL" id="AP025591">
    <property type="protein sequence ID" value="BDG03766.1"/>
    <property type="molecule type" value="Genomic_DNA"/>
</dbReference>
<feature type="transmembrane region" description="Helical" evidence="6">
    <location>
        <begin position="51"/>
        <end position="82"/>
    </location>
</feature>
<dbReference type="InterPro" id="IPR001123">
    <property type="entry name" value="LeuE-type"/>
</dbReference>
<proteinExistence type="predicted"/>
<accession>A0ABM7WWB2</accession>
<keyword evidence="4 6" id="KW-1133">Transmembrane helix</keyword>
<keyword evidence="3 6" id="KW-0812">Transmembrane</keyword>
<protein>
    <recommendedName>
        <fullName evidence="9">Lysine exporter protein (LYSE/YGGA)</fullName>
    </recommendedName>
</protein>
<name>A0ABM7WWB2_9BACT</name>
<keyword evidence="2" id="KW-1003">Cell membrane</keyword>
<reference evidence="8" key="1">
    <citation type="journal article" date="2022" name="Int. J. Syst. Evol. Microbiol.">
        <title>Anaeromyxobacter oryzae sp. nov., Anaeromyxobacter diazotrophicus sp. nov. and Anaeromyxobacter paludicola sp. nov., isolated from paddy soils.</title>
        <authorList>
            <person name="Itoh H."/>
            <person name="Xu Z."/>
            <person name="Mise K."/>
            <person name="Masuda Y."/>
            <person name="Ushijima N."/>
            <person name="Hayakawa C."/>
            <person name="Shiratori Y."/>
            <person name="Senoo K."/>
        </authorList>
    </citation>
    <scope>NUCLEOTIDE SEQUENCE [LARGE SCALE GENOMIC DNA]</scope>
    <source>
        <strain evidence="8">Red232</strain>
    </source>
</reference>
<keyword evidence="8" id="KW-1185">Reference proteome</keyword>
<evidence type="ECO:0000256" key="5">
    <source>
        <dbReference type="ARBA" id="ARBA00023136"/>
    </source>
</evidence>
<keyword evidence="5 6" id="KW-0472">Membrane</keyword>
<evidence type="ECO:0000256" key="1">
    <source>
        <dbReference type="ARBA" id="ARBA00004651"/>
    </source>
</evidence>
<evidence type="ECO:0000256" key="3">
    <source>
        <dbReference type="ARBA" id="ARBA00022692"/>
    </source>
</evidence>
<organism evidence="7 8">
    <name type="scientific">Anaeromyxobacter oryzae</name>
    <dbReference type="NCBI Taxonomy" id="2918170"/>
    <lineage>
        <taxon>Bacteria</taxon>
        <taxon>Pseudomonadati</taxon>
        <taxon>Myxococcota</taxon>
        <taxon>Myxococcia</taxon>
        <taxon>Myxococcales</taxon>
        <taxon>Cystobacterineae</taxon>
        <taxon>Anaeromyxobacteraceae</taxon>
        <taxon>Anaeromyxobacter</taxon>
    </lineage>
</organism>
<evidence type="ECO:0000313" key="7">
    <source>
        <dbReference type="EMBL" id="BDG03766.1"/>
    </source>
</evidence>
<gene>
    <name evidence="7" type="ORF">AMOR_27620</name>
</gene>